<keyword evidence="3" id="KW-0813">Transport</keyword>
<dbReference type="EMBL" id="QKRA01000013">
    <property type="protein sequence ID" value="RDL42831.1"/>
    <property type="molecule type" value="Genomic_DNA"/>
</dbReference>
<feature type="domain" description="Cytochrome b561 bacterial/Ni-hydrogenase" evidence="14">
    <location>
        <begin position="3"/>
        <end position="170"/>
    </location>
</feature>
<accession>A0A370U4Y5</accession>
<evidence type="ECO:0000256" key="11">
    <source>
        <dbReference type="ARBA" id="ARBA00023136"/>
    </source>
</evidence>
<keyword evidence="5" id="KW-0349">Heme</keyword>
<dbReference type="AlphaFoldDB" id="A0A370U4Y5"/>
<evidence type="ECO:0000313" key="15">
    <source>
        <dbReference type="EMBL" id="RDL42831.1"/>
    </source>
</evidence>
<comment type="cofactor">
    <cofactor evidence="1">
        <name>heme b</name>
        <dbReference type="ChEBI" id="CHEBI:60344"/>
    </cofactor>
</comment>
<feature type="transmembrane region" description="Helical" evidence="13">
    <location>
        <begin position="43"/>
        <end position="63"/>
    </location>
</feature>
<evidence type="ECO:0000256" key="9">
    <source>
        <dbReference type="ARBA" id="ARBA00022989"/>
    </source>
</evidence>
<gene>
    <name evidence="15" type="ORF">DN730_17365</name>
</gene>
<comment type="caution">
    <text evidence="15">The sequence shown here is derived from an EMBL/GenBank/DDBJ whole genome shotgun (WGS) entry which is preliminary data.</text>
</comment>
<dbReference type="OrthoDB" id="6105291at2"/>
<evidence type="ECO:0000256" key="5">
    <source>
        <dbReference type="ARBA" id="ARBA00022617"/>
    </source>
</evidence>
<comment type="subcellular location">
    <subcellularLocation>
        <location evidence="2">Cell membrane</location>
        <topology evidence="2">Multi-pass membrane protein</topology>
    </subcellularLocation>
</comment>
<evidence type="ECO:0000256" key="6">
    <source>
        <dbReference type="ARBA" id="ARBA00022692"/>
    </source>
</evidence>
<evidence type="ECO:0000256" key="1">
    <source>
        <dbReference type="ARBA" id="ARBA00001970"/>
    </source>
</evidence>
<evidence type="ECO:0000256" key="13">
    <source>
        <dbReference type="SAM" id="Phobius"/>
    </source>
</evidence>
<keyword evidence="9 13" id="KW-1133">Transmembrane helix</keyword>
<reference evidence="15 16" key="1">
    <citation type="submission" date="2018-06" db="EMBL/GenBank/DDBJ databases">
        <title>Marinomonas sp. YLB-05 draft genome sequence.</title>
        <authorList>
            <person name="Yu L."/>
            <person name="Tang X."/>
        </authorList>
    </citation>
    <scope>NUCLEOTIDE SEQUENCE [LARGE SCALE GENOMIC DNA]</scope>
    <source>
        <strain evidence="15 16">YLB-05</strain>
    </source>
</reference>
<dbReference type="Proteomes" id="UP000254326">
    <property type="component" value="Unassembled WGS sequence"/>
</dbReference>
<dbReference type="SUPFAM" id="SSF81342">
    <property type="entry name" value="Transmembrane di-heme cytochromes"/>
    <property type="match status" value="1"/>
</dbReference>
<evidence type="ECO:0000256" key="7">
    <source>
        <dbReference type="ARBA" id="ARBA00022723"/>
    </source>
</evidence>
<keyword evidence="7" id="KW-0479">Metal-binding</keyword>
<dbReference type="InterPro" id="IPR016174">
    <property type="entry name" value="Di-haem_cyt_TM"/>
</dbReference>
<dbReference type="InterPro" id="IPR052168">
    <property type="entry name" value="Cytochrome_b561_oxidase"/>
</dbReference>
<keyword evidence="16" id="KW-1185">Reference proteome</keyword>
<evidence type="ECO:0000256" key="4">
    <source>
        <dbReference type="ARBA" id="ARBA00022475"/>
    </source>
</evidence>
<evidence type="ECO:0000256" key="10">
    <source>
        <dbReference type="ARBA" id="ARBA00023004"/>
    </source>
</evidence>
<dbReference type="Pfam" id="PF01292">
    <property type="entry name" value="Ni_hydr_CYTB"/>
    <property type="match status" value="1"/>
</dbReference>
<dbReference type="InterPro" id="IPR011577">
    <property type="entry name" value="Cyt_b561_bac/Ni-Hgenase"/>
</dbReference>
<dbReference type="Gene3D" id="1.20.950.20">
    <property type="entry name" value="Transmembrane di-heme cytochromes, Chain C"/>
    <property type="match status" value="1"/>
</dbReference>
<dbReference type="GO" id="GO:0022904">
    <property type="term" value="P:respiratory electron transport chain"/>
    <property type="evidence" value="ECO:0007669"/>
    <property type="project" value="InterPro"/>
</dbReference>
<organism evidence="15 16">
    <name type="scientific">Marinomonas piezotolerans</name>
    <dbReference type="NCBI Taxonomy" id="2213058"/>
    <lineage>
        <taxon>Bacteria</taxon>
        <taxon>Pseudomonadati</taxon>
        <taxon>Pseudomonadota</taxon>
        <taxon>Gammaproteobacteria</taxon>
        <taxon>Oceanospirillales</taxon>
        <taxon>Oceanospirillaceae</taxon>
        <taxon>Marinomonas</taxon>
    </lineage>
</organism>
<keyword evidence="6 13" id="KW-0812">Transmembrane</keyword>
<evidence type="ECO:0000256" key="8">
    <source>
        <dbReference type="ARBA" id="ARBA00022982"/>
    </source>
</evidence>
<evidence type="ECO:0000256" key="12">
    <source>
        <dbReference type="ARBA" id="ARBA00037975"/>
    </source>
</evidence>
<evidence type="ECO:0000313" key="16">
    <source>
        <dbReference type="Proteomes" id="UP000254326"/>
    </source>
</evidence>
<keyword evidence="10" id="KW-0408">Iron</keyword>
<dbReference type="GO" id="GO:0046872">
    <property type="term" value="F:metal ion binding"/>
    <property type="evidence" value="ECO:0007669"/>
    <property type="project" value="UniProtKB-KW"/>
</dbReference>
<feature type="transmembrane region" description="Helical" evidence="13">
    <location>
        <begin position="84"/>
        <end position="107"/>
    </location>
</feature>
<keyword evidence="4" id="KW-1003">Cell membrane</keyword>
<sequence length="172" mass="19363">MKRYSPVLVALHWISALVITIALFMGFDIAALSNELDLKVDRIVVHAIAGIMIGCAFLLRLTIKWLRPSSVPSYTKRSMVERVAKIYHAGLYILVLAVVISGITMAFKVDFPNIVAQGSTLPDELTFLVSRQLHGLLTRILLVAVIIHILASLYHQLILKDHLFTRMWFGKR</sequence>
<feature type="transmembrane region" description="Helical" evidence="13">
    <location>
        <begin position="136"/>
        <end position="157"/>
    </location>
</feature>
<dbReference type="RefSeq" id="WP_115469405.1">
    <property type="nucleotide sequence ID" value="NZ_QKRA01000013.1"/>
</dbReference>
<dbReference type="GO" id="GO:0020037">
    <property type="term" value="F:heme binding"/>
    <property type="evidence" value="ECO:0007669"/>
    <property type="project" value="TreeGrafter"/>
</dbReference>
<dbReference type="PANTHER" id="PTHR30529:SF1">
    <property type="entry name" value="CYTOCHROME B561 HOMOLOG 2"/>
    <property type="match status" value="1"/>
</dbReference>
<keyword evidence="11 13" id="KW-0472">Membrane</keyword>
<keyword evidence="8" id="KW-0249">Electron transport</keyword>
<name>A0A370U4Y5_9GAMM</name>
<dbReference type="PANTHER" id="PTHR30529">
    <property type="entry name" value="CYTOCHROME B561"/>
    <property type="match status" value="1"/>
</dbReference>
<evidence type="ECO:0000256" key="2">
    <source>
        <dbReference type="ARBA" id="ARBA00004651"/>
    </source>
</evidence>
<evidence type="ECO:0000259" key="14">
    <source>
        <dbReference type="Pfam" id="PF01292"/>
    </source>
</evidence>
<proteinExistence type="inferred from homology"/>
<protein>
    <recommendedName>
        <fullName evidence="14">Cytochrome b561 bacterial/Ni-hydrogenase domain-containing protein</fullName>
    </recommendedName>
</protein>
<comment type="similarity">
    <text evidence="12">Belongs to the cytochrome b561 family.</text>
</comment>
<feature type="transmembrane region" description="Helical" evidence="13">
    <location>
        <begin position="7"/>
        <end position="31"/>
    </location>
</feature>
<evidence type="ECO:0000256" key="3">
    <source>
        <dbReference type="ARBA" id="ARBA00022448"/>
    </source>
</evidence>
<dbReference type="GO" id="GO:0009055">
    <property type="term" value="F:electron transfer activity"/>
    <property type="evidence" value="ECO:0007669"/>
    <property type="project" value="InterPro"/>
</dbReference>
<dbReference type="GO" id="GO:0005886">
    <property type="term" value="C:plasma membrane"/>
    <property type="evidence" value="ECO:0007669"/>
    <property type="project" value="UniProtKB-SubCell"/>
</dbReference>